<evidence type="ECO:0000313" key="2">
    <source>
        <dbReference type="Proteomes" id="UP000001592"/>
    </source>
</evidence>
<dbReference type="HOGENOM" id="CLU_3395256_0_0_5"/>
<protein>
    <submittedName>
        <fullName evidence="1">Uncharacterized protein</fullName>
    </submittedName>
</protein>
<dbReference type="AlphaFoldDB" id="A9IN94"/>
<proteinExistence type="predicted"/>
<reference evidence="1 2" key="1">
    <citation type="journal article" date="2007" name="Nat. Genet.">
        <title>Genomic analysis of Bartonella identifies type IV secretion systems as host adaptability factors.</title>
        <authorList>
            <person name="Saenz H.L."/>
            <person name="Engel P."/>
            <person name="Stoeckli M.C."/>
            <person name="Lanz C."/>
            <person name="Raddatz G."/>
            <person name="Vayssier-Taussat M."/>
            <person name="Birtles R."/>
            <person name="Schuster S.C."/>
            <person name="Dehio C."/>
        </authorList>
    </citation>
    <scope>NUCLEOTIDE SEQUENCE [LARGE SCALE GENOMIC DNA]</scope>
    <source>
        <strain evidence="2">DSM 28219 / CCUG 45778 / CIP 105476 / IBS 506</strain>
    </source>
</reference>
<keyword evidence="2" id="KW-1185">Reference proteome</keyword>
<name>A9IN94_BART1</name>
<dbReference type="KEGG" id="btr:BT_0303"/>
<sequence length="31" mass="3724">MCRWLLKVKKAELKNEGKNGRWFSPLELHVI</sequence>
<gene>
    <name evidence="1" type="ordered locus">BT_0303</name>
</gene>
<dbReference type="EMBL" id="AM260525">
    <property type="protein sequence ID" value="CAK00768.1"/>
    <property type="molecule type" value="Genomic_DNA"/>
</dbReference>
<dbReference type="Proteomes" id="UP000001592">
    <property type="component" value="Chromosome"/>
</dbReference>
<organism evidence="1 2">
    <name type="scientific">Bartonella tribocorum (strain DSM 28219 / CCUG 45778 / CIP 105476 / IBS 506)</name>
    <dbReference type="NCBI Taxonomy" id="382640"/>
    <lineage>
        <taxon>Bacteria</taxon>
        <taxon>Pseudomonadati</taxon>
        <taxon>Pseudomonadota</taxon>
        <taxon>Alphaproteobacteria</taxon>
        <taxon>Hyphomicrobiales</taxon>
        <taxon>Bartonellaceae</taxon>
        <taxon>Bartonella</taxon>
    </lineage>
</organism>
<accession>A9IN94</accession>
<evidence type="ECO:0000313" key="1">
    <source>
        <dbReference type="EMBL" id="CAK00768.1"/>
    </source>
</evidence>